<dbReference type="InterPro" id="IPR002477">
    <property type="entry name" value="Peptidoglycan-bd-like"/>
</dbReference>
<gene>
    <name evidence="2" type="ORF">A3A04_01175</name>
</gene>
<dbReference type="Proteomes" id="UP000178517">
    <property type="component" value="Unassembled WGS sequence"/>
</dbReference>
<reference evidence="2 3" key="1">
    <citation type="journal article" date="2016" name="Nat. Commun.">
        <title>Thousands of microbial genomes shed light on interconnected biogeochemical processes in an aquifer system.</title>
        <authorList>
            <person name="Anantharaman K."/>
            <person name="Brown C.T."/>
            <person name="Hug L.A."/>
            <person name="Sharon I."/>
            <person name="Castelle C.J."/>
            <person name="Probst A.J."/>
            <person name="Thomas B.C."/>
            <person name="Singh A."/>
            <person name="Wilkins M.J."/>
            <person name="Karaoz U."/>
            <person name="Brodie E.L."/>
            <person name="Williams K.H."/>
            <person name="Hubbard S.S."/>
            <person name="Banfield J.F."/>
        </authorList>
    </citation>
    <scope>NUCLEOTIDE SEQUENCE [LARGE SCALE GENOMIC DNA]</scope>
</reference>
<proteinExistence type="predicted"/>
<organism evidence="2 3">
    <name type="scientific">Candidatus Harrisonbacteria bacterium RIFCSPLOWO2_01_FULL_40_28</name>
    <dbReference type="NCBI Taxonomy" id="1798406"/>
    <lineage>
        <taxon>Bacteria</taxon>
        <taxon>Candidatus Harrisoniibacteriota</taxon>
    </lineage>
</organism>
<comment type="caution">
    <text evidence="2">The sequence shown here is derived from an EMBL/GenBank/DDBJ whole genome shotgun (WGS) entry which is preliminary data.</text>
</comment>
<dbReference type="EMBL" id="MHJI01000030">
    <property type="protein sequence ID" value="OGY64882.1"/>
    <property type="molecule type" value="Genomic_DNA"/>
</dbReference>
<accession>A0A1G1ZJX3</accession>
<evidence type="ECO:0000313" key="3">
    <source>
        <dbReference type="Proteomes" id="UP000178517"/>
    </source>
</evidence>
<dbReference type="Pfam" id="PF01471">
    <property type="entry name" value="PG_binding_1"/>
    <property type="match status" value="1"/>
</dbReference>
<protein>
    <recommendedName>
        <fullName evidence="1">Peptidoglycan binding-like domain-containing protein</fullName>
    </recommendedName>
</protein>
<sequence>MTQLQEQIRLLEQRINELRMRLPLNQSTTSPAFIFTSTLHIGMSGEEVSRLQEFLAQDREVYPEALVTGFFGPLTERAVMRFQAKNGIESLGVVGPITRARLNALMQSTLTLPTSTSTVTSTTSTTYNLKF</sequence>
<evidence type="ECO:0000313" key="2">
    <source>
        <dbReference type="EMBL" id="OGY64882.1"/>
    </source>
</evidence>
<feature type="domain" description="Peptidoglycan binding-like" evidence="1">
    <location>
        <begin position="44"/>
        <end position="102"/>
    </location>
</feature>
<dbReference type="STRING" id="1798406.A3A04_01175"/>
<dbReference type="InterPro" id="IPR036366">
    <property type="entry name" value="PGBDSf"/>
</dbReference>
<name>A0A1G1ZJX3_9BACT</name>
<dbReference type="AlphaFoldDB" id="A0A1G1ZJX3"/>
<evidence type="ECO:0000259" key="1">
    <source>
        <dbReference type="Pfam" id="PF01471"/>
    </source>
</evidence>
<dbReference type="SUPFAM" id="SSF47090">
    <property type="entry name" value="PGBD-like"/>
    <property type="match status" value="1"/>
</dbReference>
<dbReference type="Gene3D" id="1.10.101.10">
    <property type="entry name" value="PGBD-like superfamily/PGBD"/>
    <property type="match status" value="1"/>
</dbReference>
<dbReference type="InterPro" id="IPR036365">
    <property type="entry name" value="PGBD-like_sf"/>
</dbReference>